<feature type="region of interest" description="Disordered" evidence="1">
    <location>
        <begin position="120"/>
        <end position="147"/>
    </location>
</feature>
<evidence type="ECO:0000256" key="1">
    <source>
        <dbReference type="SAM" id="MobiDB-lite"/>
    </source>
</evidence>
<gene>
    <name evidence="2" type="ORF">C8263_16430</name>
</gene>
<dbReference type="Proteomes" id="UP000240317">
    <property type="component" value="Unassembled WGS sequence"/>
</dbReference>
<reference evidence="2 3" key="1">
    <citation type="submission" date="2018-03" db="EMBL/GenBank/DDBJ databases">
        <title>Draft genome of Deinococcus sp. OD32.</title>
        <authorList>
            <person name="Wang X.-P."/>
            <person name="Du Z.-J."/>
        </authorList>
    </citation>
    <scope>NUCLEOTIDE SEQUENCE [LARGE SCALE GENOMIC DNA]</scope>
    <source>
        <strain evidence="2 3">OD32</strain>
    </source>
</reference>
<name>A0A2T3W492_9DEIO</name>
<protein>
    <submittedName>
        <fullName evidence="2">Uncharacterized protein</fullName>
    </submittedName>
</protein>
<comment type="caution">
    <text evidence="2">The sequence shown here is derived from an EMBL/GenBank/DDBJ whole genome shotgun (WGS) entry which is preliminary data.</text>
</comment>
<dbReference type="AlphaFoldDB" id="A0A2T3W492"/>
<evidence type="ECO:0000313" key="3">
    <source>
        <dbReference type="Proteomes" id="UP000240317"/>
    </source>
</evidence>
<proteinExistence type="predicted"/>
<keyword evidence="3" id="KW-1185">Reference proteome</keyword>
<feature type="compositionally biased region" description="Polar residues" evidence="1">
    <location>
        <begin position="120"/>
        <end position="129"/>
    </location>
</feature>
<organism evidence="2 3">
    <name type="scientific">Deinococcus arcticus</name>
    <dbReference type="NCBI Taxonomy" id="2136176"/>
    <lineage>
        <taxon>Bacteria</taxon>
        <taxon>Thermotogati</taxon>
        <taxon>Deinococcota</taxon>
        <taxon>Deinococci</taxon>
        <taxon>Deinococcales</taxon>
        <taxon>Deinococcaceae</taxon>
        <taxon>Deinococcus</taxon>
    </lineage>
</organism>
<sequence>MPPRTLFLQPSLRQFIDERRQAALKEANQVKDQDLMYGDLNEIAMQLAARHRLDTPRFGKPSVDAPKAVTLSADDVQRMPEAFSLALWPGRASYPGVRVTVRVPFEGHPELFKYQPSSFNMSRHCSSNEPENRGFTRPFMGTLANAG</sequence>
<accession>A0A2T3W492</accession>
<dbReference type="EMBL" id="PYSV01000021">
    <property type="protein sequence ID" value="PTA66710.1"/>
    <property type="molecule type" value="Genomic_DNA"/>
</dbReference>
<evidence type="ECO:0000313" key="2">
    <source>
        <dbReference type="EMBL" id="PTA66710.1"/>
    </source>
</evidence>